<dbReference type="RefSeq" id="WP_171590371.1">
    <property type="nucleotide sequence ID" value="NZ_CP053538.1"/>
</dbReference>
<dbReference type="Proteomes" id="UP000501623">
    <property type="component" value="Chromosome"/>
</dbReference>
<reference evidence="3 4" key="1">
    <citation type="submission" date="2020-05" db="EMBL/GenBank/DDBJ databases">
        <title>Complete genome sequence of Hymenobacter sp. TS19 in Coasted Sand Dune.</title>
        <authorList>
            <person name="Lee J.-H."/>
            <person name="Jung J.-H."/>
            <person name="Jeong S."/>
            <person name="Zhao L."/>
            <person name="Kim M.-K."/>
            <person name="Seo H.-S."/>
            <person name="Lim S."/>
        </authorList>
    </citation>
    <scope>NUCLEOTIDE SEQUENCE [LARGE SCALE GENOMIC DNA]</scope>
    <source>
        <strain evidence="3 4">TS19</strain>
    </source>
</reference>
<dbReference type="Pfam" id="PF18962">
    <property type="entry name" value="Por_Secre_tail"/>
    <property type="match status" value="1"/>
</dbReference>
<feature type="domain" description="Secretion system C-terminal sorting" evidence="2">
    <location>
        <begin position="609"/>
        <end position="676"/>
    </location>
</feature>
<accession>A0A6M6BEU3</accession>
<feature type="signal peptide" evidence="1">
    <location>
        <begin position="1"/>
        <end position="26"/>
    </location>
</feature>
<feature type="chain" id="PRO_5026830037" evidence="1">
    <location>
        <begin position="27"/>
        <end position="682"/>
    </location>
</feature>
<keyword evidence="4" id="KW-1185">Reference proteome</keyword>
<protein>
    <submittedName>
        <fullName evidence="3">T9SS type A sorting domain-containing protein</fullName>
    </submittedName>
</protein>
<dbReference type="AlphaFoldDB" id="A0A6M6BEU3"/>
<evidence type="ECO:0000259" key="2">
    <source>
        <dbReference type="Pfam" id="PF18962"/>
    </source>
</evidence>
<keyword evidence="1" id="KW-0732">Signal</keyword>
<dbReference type="InterPro" id="IPR026444">
    <property type="entry name" value="Secre_tail"/>
</dbReference>
<evidence type="ECO:0000256" key="1">
    <source>
        <dbReference type="SAM" id="SignalP"/>
    </source>
</evidence>
<proteinExistence type="predicted"/>
<evidence type="ECO:0000313" key="4">
    <source>
        <dbReference type="Proteomes" id="UP000501623"/>
    </source>
</evidence>
<evidence type="ECO:0000313" key="3">
    <source>
        <dbReference type="EMBL" id="QJX46264.1"/>
    </source>
</evidence>
<sequence length="682" mass="71991">MKKLYAGCLSLGIGALLLGTATNGLAQHIFTDDTLTPYKQNFDGLPATVAFRNNLTLPGVYALAEADAGVMPAGYPTTYTPTTIAANDGSNVAADYFHFGTEGSTDRAFGGIASTQIVSATGYVGIRFRNSSSVTIRNLEIQYAMEQWYNSGRQDQAQVGVSYLKAAVGDTIAALNRDAGTWTPIPALTVEAPSTATVVSSRDGNAPSNRRVRQVTLDDIALLPGQEIMIRWEYVLNSSTNGNGLSIDDVVITPIANSFFLAATQTGSLSSWKSNADGTGTSPASFTADNQTFYLVGNNVDASALAVSGANSKVVVGTLSKPTSLTIANNTLIQTPIDVTAGSTLLIREAAATAPATFRLGALAPNSTVAYVGNQAEQTVLPANYGHLRLAGQAPKTLGGNIIIDGSLTLDGAQLRLHQYNATLNRGARLRQTHPTNYVVTDGSGQLRQTVSSDDQPVLFPVGTAQVYLPVTLRQSKPRSEDVFQVRVADQAYAHYDAQEYGVGAALTHRVVQKTWFVSEEVAGNSDVSMTLQWPTAATTADFDPARAFVAHYHNGNWDQTAASLGAAGTGPFSATRTGITSFSPFGVTAQAIALPTTAATSQPLVTVVPNPSSGRFELVTTSATHTALQGVVLDALGREVLRITQPTGSQRTTFDLSRQPAGLYLFRLSGETPQTLRIVKQ</sequence>
<dbReference type="KEGG" id="hts:HMJ29_04625"/>
<name>A0A6M6BEU3_9BACT</name>
<organism evidence="3 4">
    <name type="scientific">Hymenobacter taeanensis</name>
    <dbReference type="NCBI Taxonomy" id="2735321"/>
    <lineage>
        <taxon>Bacteria</taxon>
        <taxon>Pseudomonadati</taxon>
        <taxon>Bacteroidota</taxon>
        <taxon>Cytophagia</taxon>
        <taxon>Cytophagales</taxon>
        <taxon>Hymenobacteraceae</taxon>
        <taxon>Hymenobacter</taxon>
    </lineage>
</organism>
<gene>
    <name evidence="3" type="ORF">HMJ29_04625</name>
</gene>
<dbReference type="EMBL" id="CP053538">
    <property type="protein sequence ID" value="QJX46264.1"/>
    <property type="molecule type" value="Genomic_DNA"/>
</dbReference>
<dbReference type="NCBIfam" id="TIGR04183">
    <property type="entry name" value="Por_Secre_tail"/>
    <property type="match status" value="1"/>
</dbReference>